<feature type="transmembrane region" description="Helical" evidence="1">
    <location>
        <begin position="12"/>
        <end position="35"/>
    </location>
</feature>
<keyword evidence="4" id="KW-1185">Reference proteome</keyword>
<dbReference type="Proteomes" id="UP000002730">
    <property type="component" value="Chromosome"/>
</dbReference>
<dbReference type="EMBL" id="CP002160">
    <property type="protein sequence ID" value="ADL52922.1"/>
    <property type="molecule type" value="Genomic_DNA"/>
</dbReference>
<evidence type="ECO:0000259" key="2">
    <source>
        <dbReference type="Pfam" id="PF04892"/>
    </source>
</evidence>
<keyword evidence="1" id="KW-1133">Transmembrane helix</keyword>
<feature type="transmembrane region" description="Helical" evidence="1">
    <location>
        <begin position="190"/>
        <end position="210"/>
    </location>
</feature>
<evidence type="ECO:0000313" key="3">
    <source>
        <dbReference type="EMBL" id="ADL52922.1"/>
    </source>
</evidence>
<feature type="transmembrane region" description="Helical" evidence="1">
    <location>
        <begin position="127"/>
        <end position="148"/>
    </location>
</feature>
<dbReference type="Pfam" id="PF04892">
    <property type="entry name" value="VanZ"/>
    <property type="match status" value="1"/>
</dbReference>
<dbReference type="AlphaFoldDB" id="D9SUG7"/>
<feature type="transmembrane region" description="Helical" evidence="1">
    <location>
        <begin position="99"/>
        <end position="120"/>
    </location>
</feature>
<protein>
    <submittedName>
        <fullName evidence="3">VanZ family protein</fullName>
    </submittedName>
</protein>
<reference evidence="3 4" key="1">
    <citation type="submission" date="2010-08" db="EMBL/GenBank/DDBJ databases">
        <title>Complete sequence of Clostridium cellulovorans 743B.</title>
        <authorList>
            <consortium name="US DOE Joint Genome Institute"/>
            <person name="Lucas S."/>
            <person name="Copeland A."/>
            <person name="Lapidus A."/>
            <person name="Cheng J.-F."/>
            <person name="Bruce D."/>
            <person name="Goodwin L."/>
            <person name="Pitluck S."/>
            <person name="Chertkov O."/>
            <person name="Detter J.C."/>
            <person name="Han C."/>
            <person name="Tapia R."/>
            <person name="Land M."/>
            <person name="Hauser L."/>
            <person name="Chang Y.-J."/>
            <person name="Jeffries C."/>
            <person name="Kyrpides N."/>
            <person name="Ivanova N."/>
            <person name="Mikhailova N."/>
            <person name="Hemme C.L."/>
            <person name="Woyke T."/>
        </authorList>
    </citation>
    <scope>NUCLEOTIDE SEQUENCE [LARGE SCALE GENOMIC DNA]</scope>
    <source>
        <strain evidence="4">ATCC 35296 / DSM 3052 / OCM 3 / 743B</strain>
    </source>
</reference>
<dbReference type="InterPro" id="IPR006976">
    <property type="entry name" value="VanZ-like"/>
</dbReference>
<keyword evidence="1" id="KW-0812">Transmembrane</keyword>
<dbReference type="PANTHER" id="PTHR36834:SF1">
    <property type="entry name" value="INTEGRAL MEMBRANE PROTEIN"/>
    <property type="match status" value="1"/>
</dbReference>
<feature type="domain" description="VanZ-like" evidence="2">
    <location>
        <begin position="59"/>
        <end position="175"/>
    </location>
</feature>
<accession>D9SUG7</accession>
<feature type="transmembrane region" description="Helical" evidence="1">
    <location>
        <begin position="160"/>
        <end position="178"/>
    </location>
</feature>
<sequence>MRLDSITNLGMNYLKVGIVLVLAIAILFAVNYFLIYKKLLKGTKKLNKRKLALSAVSFCYFILVVGAVLLDRGSHYYSAYDLQLFNSYLDAWNSFSKVAWRPIILNIIMFVPIGILLPLWSEKLKTFWKAFAASIAMTFIIEFCQLLMKRGIFELDDIFDNTLGAVIGYCLIMIIFLLRKDVKKKGLKVAACLSPLLLTLGTFLGIFAIYNNQEFGNLEENYTYKQNMKGITVTSEVAFDDKGSTAEVFSSKVATKEEAYDFAEKFFGKFSEEIDDSMTDVYDDTIIYYSKDRFTSIWIDFKGFTYSFSKHREEEKNQATTADENKIKSALKDFGIDVPEKAVFKAKQGNCYSFEVSKTKVEEELYDGILTCEDYNDGTISRIDNKIIEYKPVKDCEIISEAEAYNHIKEGKFKNCIYTESMNNEAIKSIDVQAVKLDYISDSKGFFQPVYRFDISVNDVSGYIIIPALKN</sequence>
<dbReference type="PANTHER" id="PTHR36834">
    <property type="entry name" value="MEMBRANE PROTEIN-RELATED"/>
    <property type="match status" value="1"/>
</dbReference>
<keyword evidence="1" id="KW-0472">Membrane</keyword>
<organism evidence="3 4">
    <name type="scientific">Clostridium cellulovorans (strain ATCC 35296 / DSM 3052 / OCM 3 / 743B)</name>
    <dbReference type="NCBI Taxonomy" id="573061"/>
    <lineage>
        <taxon>Bacteria</taxon>
        <taxon>Bacillati</taxon>
        <taxon>Bacillota</taxon>
        <taxon>Clostridia</taxon>
        <taxon>Eubacteriales</taxon>
        <taxon>Clostridiaceae</taxon>
        <taxon>Clostridium</taxon>
    </lineage>
</organism>
<evidence type="ECO:0000256" key="1">
    <source>
        <dbReference type="SAM" id="Phobius"/>
    </source>
</evidence>
<proteinExistence type="predicted"/>
<dbReference type="KEGG" id="ccb:Clocel_3236"/>
<dbReference type="eggNOG" id="COG4767">
    <property type="taxonomic scope" value="Bacteria"/>
</dbReference>
<name>D9SUG7_CLOC7</name>
<gene>
    <name evidence="3" type="ordered locus">Clocel_3236</name>
</gene>
<dbReference type="OrthoDB" id="9805025at2"/>
<feature type="transmembrane region" description="Helical" evidence="1">
    <location>
        <begin position="51"/>
        <end position="70"/>
    </location>
</feature>
<dbReference type="RefSeq" id="WP_010073307.1">
    <property type="nucleotide sequence ID" value="NC_014393.1"/>
</dbReference>
<dbReference type="STRING" id="573061.Clocel_3236"/>
<evidence type="ECO:0000313" key="4">
    <source>
        <dbReference type="Proteomes" id="UP000002730"/>
    </source>
</evidence>
<dbReference type="InterPro" id="IPR053150">
    <property type="entry name" value="Teicoplanin_resist-assoc"/>
</dbReference>
<dbReference type="HOGENOM" id="CLU_044827_0_0_9"/>